<dbReference type="OrthoDB" id="115186at2"/>
<keyword evidence="8 10" id="KW-0998">Cell outer membrane</keyword>
<dbReference type="InterPro" id="IPR043427">
    <property type="entry name" value="YscJ/FliF"/>
</dbReference>
<dbReference type="InterPro" id="IPR006182">
    <property type="entry name" value="FliF_N_dom"/>
</dbReference>
<evidence type="ECO:0000256" key="7">
    <source>
        <dbReference type="ARBA" id="ARBA00023139"/>
    </source>
</evidence>
<keyword evidence="9 10" id="KW-0449">Lipoprotein</keyword>
<dbReference type="STRING" id="225848.Sps_00993"/>
<dbReference type="PANTHER" id="PTHR30046:SF3">
    <property type="entry name" value="SECRETION SYSTEM APPARATUS LIPOPROTEIN SSAJ"/>
    <property type="match status" value="1"/>
</dbReference>
<evidence type="ECO:0000256" key="10">
    <source>
        <dbReference type="RuleBase" id="RU364102"/>
    </source>
</evidence>
<protein>
    <recommendedName>
        <fullName evidence="10">Lipoprotein</fullName>
    </recommendedName>
</protein>
<keyword evidence="10" id="KW-1133">Transmembrane helix</keyword>
<dbReference type="EMBL" id="CP014782">
    <property type="protein sequence ID" value="AQS36182.1"/>
    <property type="molecule type" value="Genomic_DNA"/>
</dbReference>
<evidence type="ECO:0000256" key="5">
    <source>
        <dbReference type="ARBA" id="ARBA00022927"/>
    </source>
</evidence>
<evidence type="ECO:0000256" key="3">
    <source>
        <dbReference type="ARBA" id="ARBA00022448"/>
    </source>
</evidence>
<evidence type="ECO:0000313" key="12">
    <source>
        <dbReference type="EMBL" id="AQS36182.1"/>
    </source>
</evidence>
<evidence type="ECO:0000256" key="8">
    <source>
        <dbReference type="ARBA" id="ARBA00023237"/>
    </source>
</evidence>
<proteinExistence type="inferred from homology"/>
<evidence type="ECO:0000256" key="2">
    <source>
        <dbReference type="ARBA" id="ARBA00009509"/>
    </source>
</evidence>
<dbReference type="GO" id="GO:0009306">
    <property type="term" value="P:protein secretion"/>
    <property type="evidence" value="ECO:0007669"/>
    <property type="project" value="InterPro"/>
</dbReference>
<evidence type="ECO:0000256" key="6">
    <source>
        <dbReference type="ARBA" id="ARBA00023136"/>
    </source>
</evidence>
<keyword evidence="7 10" id="KW-0564">Palmitate</keyword>
<dbReference type="Pfam" id="PF01514">
    <property type="entry name" value="YscJ_FliF"/>
    <property type="match status" value="1"/>
</dbReference>
<dbReference type="Proteomes" id="UP000189545">
    <property type="component" value="Chromosome"/>
</dbReference>
<evidence type="ECO:0000259" key="11">
    <source>
        <dbReference type="Pfam" id="PF01514"/>
    </source>
</evidence>
<dbReference type="PROSITE" id="PS51257">
    <property type="entry name" value="PROKAR_LIPOPROTEIN"/>
    <property type="match status" value="1"/>
</dbReference>
<dbReference type="GO" id="GO:0009279">
    <property type="term" value="C:cell outer membrane"/>
    <property type="evidence" value="ECO:0007669"/>
    <property type="project" value="UniProtKB-SubCell"/>
</dbReference>
<dbReference type="PRINTS" id="PR01338">
    <property type="entry name" value="TYPE3OMKPROT"/>
</dbReference>
<evidence type="ECO:0000313" key="13">
    <source>
        <dbReference type="Proteomes" id="UP000189545"/>
    </source>
</evidence>
<evidence type="ECO:0000256" key="4">
    <source>
        <dbReference type="ARBA" id="ARBA00022729"/>
    </source>
</evidence>
<dbReference type="KEGG" id="spsw:Sps_00993"/>
<comment type="similarity">
    <text evidence="2 10">Belongs to the YscJ lipoprotein family.</text>
</comment>
<dbReference type="InterPro" id="IPR045851">
    <property type="entry name" value="AMP-bd_C_sf"/>
</dbReference>
<reference evidence="12 13" key="1">
    <citation type="submission" date="2016-03" db="EMBL/GenBank/DDBJ databases">
        <title>Complete genome sequence of Shewanella psychrophila WP2, a deep sea bacterium isolated from west Pacific sediment.</title>
        <authorList>
            <person name="Xu G."/>
            <person name="Jian H."/>
        </authorList>
    </citation>
    <scope>NUCLEOTIDE SEQUENCE [LARGE SCALE GENOMIC DNA]</scope>
    <source>
        <strain evidence="12 13">WP2</strain>
    </source>
</reference>
<evidence type="ECO:0000256" key="9">
    <source>
        <dbReference type="ARBA" id="ARBA00023288"/>
    </source>
</evidence>
<name>A0A1S6HL00_9GAMM</name>
<keyword evidence="6 10" id="KW-0472">Membrane</keyword>
<keyword evidence="5" id="KW-0653">Protein transport</keyword>
<dbReference type="AlphaFoldDB" id="A0A1S6HL00"/>
<dbReference type="InterPro" id="IPR003282">
    <property type="entry name" value="T3SS_SctJ"/>
</dbReference>
<keyword evidence="3" id="KW-0813">Transport</keyword>
<sequence>MKYLKWSLLFLVLMLSGCRVDLFRDIPQDEANQMVALLMLNHIDASAEADQKTGNITLRIEKDQFINAVELLRQNGFPKPHYSNIEDLFPSGQLVTSPAQEEAKMGYLKEQQLERTLSSMDGVISARVSIAETTPETNSQVPQEKSASVYIKYSPQANLSNSENQIKSLIQNSVPGLSFEHISVYLQASSYRYQPIVQPTTHTGLSLFSTELEQYKLPIVISLSGIFLMSLGGMWWMRRK</sequence>
<feature type="domain" description="Flagellar M-ring N-terminal" evidence="11">
    <location>
        <begin position="21"/>
        <end position="187"/>
    </location>
</feature>
<evidence type="ECO:0000256" key="1">
    <source>
        <dbReference type="ARBA" id="ARBA00004459"/>
    </source>
</evidence>
<keyword evidence="13" id="KW-1185">Reference proteome</keyword>
<dbReference type="Gene3D" id="3.30.300.30">
    <property type="match status" value="1"/>
</dbReference>
<dbReference type="NCBIfam" id="TIGR02544">
    <property type="entry name" value="III_secr_YscJ"/>
    <property type="match status" value="1"/>
</dbReference>
<gene>
    <name evidence="12" type="ORF">Sps_00993</name>
</gene>
<dbReference type="PANTHER" id="PTHR30046">
    <property type="entry name" value="FLAGELLAR M-RING PROTEIN"/>
    <property type="match status" value="1"/>
</dbReference>
<keyword evidence="10" id="KW-0812">Transmembrane</keyword>
<accession>A0A1S6HL00</accession>
<dbReference type="RefSeq" id="WP_077751506.1">
    <property type="nucleotide sequence ID" value="NZ_CP014782.1"/>
</dbReference>
<feature type="transmembrane region" description="Helical" evidence="10">
    <location>
        <begin position="217"/>
        <end position="237"/>
    </location>
</feature>
<keyword evidence="4 10" id="KW-0732">Signal</keyword>
<dbReference type="Gene3D" id="3.30.70.1530">
    <property type="entry name" value="Hypothetical protein rpa1041"/>
    <property type="match status" value="1"/>
</dbReference>
<comment type="subcellular location">
    <subcellularLocation>
        <location evidence="1">Cell outer membrane</location>
        <topology evidence="1">Lipid-anchor</topology>
    </subcellularLocation>
</comment>
<organism evidence="12 13">
    <name type="scientific">Shewanella psychrophila</name>
    <dbReference type="NCBI Taxonomy" id="225848"/>
    <lineage>
        <taxon>Bacteria</taxon>
        <taxon>Pseudomonadati</taxon>
        <taxon>Pseudomonadota</taxon>
        <taxon>Gammaproteobacteria</taxon>
        <taxon>Alteromonadales</taxon>
        <taxon>Shewanellaceae</taxon>
        <taxon>Shewanella</taxon>
    </lineage>
</organism>